<reference evidence="2 3" key="1">
    <citation type="submission" date="2013-08" db="EMBL/GenBank/DDBJ databases">
        <title>Genome sequencing of Cellulomonas carbonis T26.</title>
        <authorList>
            <person name="Chen F."/>
            <person name="Li Y."/>
            <person name="Wang G."/>
        </authorList>
    </citation>
    <scope>NUCLEOTIDE SEQUENCE [LARGE SCALE GENOMIC DNA]</scope>
    <source>
        <strain evidence="2 3">T26</strain>
    </source>
</reference>
<accession>A0A0A0BT38</accession>
<proteinExistence type="predicted"/>
<sequence length="140" mass="15463">MSAPAEGRLVVRRLVEDDWPLLRDVRIAALGADPDAFGSSLARELAMDEADWRARLRTSHWFVSFDDEADDDGVADQTDPRGTPPVGLVCVMAAVVPGEASPRARQVVSVWVRRESRRRGHGAVRRTRLPSHRRVDTAAA</sequence>
<feature type="region of interest" description="Disordered" evidence="1">
    <location>
        <begin position="121"/>
        <end position="140"/>
    </location>
</feature>
<dbReference type="Gene3D" id="3.40.630.30">
    <property type="match status" value="1"/>
</dbReference>
<evidence type="ECO:0008006" key="4">
    <source>
        <dbReference type="Google" id="ProtNLM"/>
    </source>
</evidence>
<dbReference type="EMBL" id="AXCY01000018">
    <property type="protein sequence ID" value="KGM11598.1"/>
    <property type="molecule type" value="Genomic_DNA"/>
</dbReference>
<comment type="caution">
    <text evidence="2">The sequence shown here is derived from an EMBL/GenBank/DDBJ whole genome shotgun (WGS) entry which is preliminary data.</text>
</comment>
<organism evidence="2 3">
    <name type="scientific">Cellulomonas carbonis T26</name>
    <dbReference type="NCBI Taxonomy" id="947969"/>
    <lineage>
        <taxon>Bacteria</taxon>
        <taxon>Bacillati</taxon>
        <taxon>Actinomycetota</taxon>
        <taxon>Actinomycetes</taxon>
        <taxon>Micrococcales</taxon>
        <taxon>Cellulomonadaceae</taxon>
        <taxon>Cellulomonas</taxon>
    </lineage>
</organism>
<dbReference type="AlphaFoldDB" id="A0A0A0BT38"/>
<reference evidence="2 3" key="2">
    <citation type="journal article" date="2015" name="Stand. Genomic Sci.">
        <title>Draft genome sequence of Cellulomonas carbonis T26(T) and comparative analysis of six Cellulomonas genomes.</title>
        <authorList>
            <person name="Zhuang W."/>
            <person name="Zhang S."/>
            <person name="Xia X."/>
            <person name="Wang G."/>
        </authorList>
    </citation>
    <scope>NUCLEOTIDE SEQUENCE [LARGE SCALE GENOMIC DNA]</scope>
    <source>
        <strain evidence="2 3">T26</strain>
    </source>
</reference>
<feature type="compositionally biased region" description="Basic residues" evidence="1">
    <location>
        <begin position="121"/>
        <end position="132"/>
    </location>
</feature>
<dbReference type="Proteomes" id="UP000029839">
    <property type="component" value="Unassembled WGS sequence"/>
</dbReference>
<evidence type="ECO:0000313" key="2">
    <source>
        <dbReference type="EMBL" id="KGM11598.1"/>
    </source>
</evidence>
<evidence type="ECO:0000313" key="3">
    <source>
        <dbReference type="Proteomes" id="UP000029839"/>
    </source>
</evidence>
<dbReference type="SUPFAM" id="SSF55729">
    <property type="entry name" value="Acyl-CoA N-acyltransferases (Nat)"/>
    <property type="match status" value="1"/>
</dbReference>
<dbReference type="RefSeq" id="WP_052426021.1">
    <property type="nucleotide sequence ID" value="NZ_AXCY01000018.1"/>
</dbReference>
<protein>
    <recommendedName>
        <fullName evidence="4">GCN5 family acetyltransferase</fullName>
    </recommendedName>
</protein>
<gene>
    <name evidence="2" type="ORF">N868_05515</name>
</gene>
<evidence type="ECO:0000256" key="1">
    <source>
        <dbReference type="SAM" id="MobiDB-lite"/>
    </source>
</evidence>
<dbReference type="OrthoDB" id="9799092at2"/>
<keyword evidence="3" id="KW-1185">Reference proteome</keyword>
<dbReference type="InterPro" id="IPR016181">
    <property type="entry name" value="Acyl_CoA_acyltransferase"/>
</dbReference>
<name>A0A0A0BT38_9CELL</name>